<dbReference type="GO" id="GO:0016853">
    <property type="term" value="F:isomerase activity"/>
    <property type="evidence" value="ECO:0007669"/>
    <property type="project" value="UniProtKB-KW"/>
</dbReference>
<organism evidence="2 3">
    <name type="scientific">Fibrella aquatilis</name>
    <dbReference type="NCBI Taxonomy" id="2817059"/>
    <lineage>
        <taxon>Bacteria</taxon>
        <taxon>Pseudomonadati</taxon>
        <taxon>Bacteroidota</taxon>
        <taxon>Cytophagia</taxon>
        <taxon>Cytophagales</taxon>
        <taxon>Spirosomataceae</taxon>
        <taxon>Fibrella</taxon>
    </lineage>
</organism>
<proteinExistence type="predicted"/>
<keyword evidence="3" id="KW-1185">Reference proteome</keyword>
<dbReference type="AlphaFoldDB" id="A0A939JXU6"/>
<keyword evidence="2" id="KW-0413">Isomerase</keyword>
<dbReference type="InterPro" id="IPR036237">
    <property type="entry name" value="Xyl_isomerase-like_sf"/>
</dbReference>
<dbReference type="Pfam" id="PF01261">
    <property type="entry name" value="AP_endonuc_2"/>
    <property type="match status" value="1"/>
</dbReference>
<dbReference type="PANTHER" id="PTHR12110">
    <property type="entry name" value="HYDROXYPYRUVATE ISOMERASE"/>
    <property type="match status" value="1"/>
</dbReference>
<dbReference type="InterPro" id="IPR050312">
    <property type="entry name" value="IolE/XylAMocC-like"/>
</dbReference>
<gene>
    <name evidence="2" type="ORF">J2I48_01665</name>
</gene>
<dbReference type="Proteomes" id="UP000664795">
    <property type="component" value="Unassembled WGS sequence"/>
</dbReference>
<protein>
    <submittedName>
        <fullName evidence="2">Sugar phosphate isomerase/epimerase</fullName>
    </submittedName>
</protein>
<evidence type="ECO:0000313" key="3">
    <source>
        <dbReference type="Proteomes" id="UP000664795"/>
    </source>
</evidence>
<dbReference type="SUPFAM" id="SSF51658">
    <property type="entry name" value="Xylose isomerase-like"/>
    <property type="match status" value="1"/>
</dbReference>
<dbReference type="EMBL" id="JAFMYU010000001">
    <property type="protein sequence ID" value="MBO0929678.1"/>
    <property type="molecule type" value="Genomic_DNA"/>
</dbReference>
<evidence type="ECO:0000313" key="2">
    <source>
        <dbReference type="EMBL" id="MBO0929678.1"/>
    </source>
</evidence>
<reference evidence="2 3" key="1">
    <citation type="submission" date="2021-03" db="EMBL/GenBank/DDBJ databases">
        <title>Fibrella sp. HMF5036 genome sequencing and assembly.</title>
        <authorList>
            <person name="Kang H."/>
            <person name="Kim H."/>
            <person name="Bae S."/>
            <person name="Joh K."/>
        </authorList>
    </citation>
    <scope>NUCLEOTIDE SEQUENCE [LARGE SCALE GENOMIC DNA]</scope>
    <source>
        <strain evidence="2 3">HMF5036</strain>
    </source>
</reference>
<evidence type="ECO:0000259" key="1">
    <source>
        <dbReference type="Pfam" id="PF01261"/>
    </source>
</evidence>
<dbReference type="RefSeq" id="WP_207333633.1">
    <property type="nucleotide sequence ID" value="NZ_JAFMYU010000001.1"/>
</dbReference>
<comment type="caution">
    <text evidence="2">The sequence shown here is derived from an EMBL/GenBank/DDBJ whole genome shotgun (WGS) entry which is preliminary data.</text>
</comment>
<dbReference type="Gene3D" id="3.20.20.150">
    <property type="entry name" value="Divalent-metal-dependent TIM barrel enzymes"/>
    <property type="match status" value="1"/>
</dbReference>
<feature type="domain" description="Xylose isomerase-like TIM barrel" evidence="1">
    <location>
        <begin position="56"/>
        <end position="287"/>
    </location>
</feature>
<sequence>MTPILARRSALKVVLTGLAAGCFPQLQGATLPGTKPKLAFSTLGCPNWDLATIIATAVRGGYQGVELRGLRGELDLTKSPEFASAGRAADIKRQFAQSGVHICNLGSSAQLHHADRAKRTQHLDEAQRYIDLAHQLDCPFVRVFPDQLSPDQNREQTLALISQGLLELGTYARSSGVSVLLESHGELTRTDLLLPLMQQAKHPHVGLIWDIVNMWVDAHEPVGDVYRALAPYIRHVHVKDAMLQAGKPRYVPVGQGEAPLREAIAALQAGGYNGYYSFEWEKRWHPEIAEPEAVIPFYPAAVTSVGLTTR</sequence>
<dbReference type="PANTHER" id="PTHR12110:SF53">
    <property type="entry name" value="BLR5974 PROTEIN"/>
    <property type="match status" value="1"/>
</dbReference>
<accession>A0A939JXU6</accession>
<name>A0A939JXU6_9BACT</name>
<dbReference type="InterPro" id="IPR013022">
    <property type="entry name" value="Xyl_isomerase-like_TIM-brl"/>
</dbReference>